<organism evidence="2 3">
    <name type="scientific">Nocardia rhizosphaerae</name>
    <dbReference type="NCBI Taxonomy" id="1691571"/>
    <lineage>
        <taxon>Bacteria</taxon>
        <taxon>Bacillati</taxon>
        <taxon>Actinomycetota</taxon>
        <taxon>Actinomycetes</taxon>
        <taxon>Mycobacteriales</taxon>
        <taxon>Nocardiaceae</taxon>
        <taxon>Nocardia</taxon>
    </lineage>
</organism>
<evidence type="ECO:0000256" key="1">
    <source>
        <dbReference type="SAM" id="Coils"/>
    </source>
</evidence>
<evidence type="ECO:0000313" key="3">
    <source>
        <dbReference type="Proteomes" id="UP001595767"/>
    </source>
</evidence>
<keyword evidence="3" id="KW-1185">Reference proteome</keyword>
<accession>A0ABV8LEH6</accession>
<reference evidence="3" key="1">
    <citation type="journal article" date="2019" name="Int. J. Syst. Evol. Microbiol.">
        <title>The Global Catalogue of Microorganisms (GCM) 10K type strain sequencing project: providing services to taxonomists for standard genome sequencing and annotation.</title>
        <authorList>
            <consortium name="The Broad Institute Genomics Platform"/>
            <consortium name="The Broad Institute Genome Sequencing Center for Infectious Disease"/>
            <person name="Wu L."/>
            <person name="Ma J."/>
        </authorList>
    </citation>
    <scope>NUCLEOTIDE SEQUENCE [LARGE SCALE GENOMIC DNA]</scope>
    <source>
        <strain evidence="3">CGMCC 4.7204</strain>
    </source>
</reference>
<name>A0ABV8LEH6_9NOCA</name>
<evidence type="ECO:0000313" key="2">
    <source>
        <dbReference type="EMBL" id="MFC4128903.1"/>
    </source>
</evidence>
<dbReference type="RefSeq" id="WP_378554784.1">
    <property type="nucleotide sequence ID" value="NZ_JBHSBA010000016.1"/>
</dbReference>
<gene>
    <name evidence="2" type="ORF">ACFOW8_28625</name>
</gene>
<keyword evidence="1" id="KW-0175">Coiled coil</keyword>
<comment type="caution">
    <text evidence="2">The sequence shown here is derived from an EMBL/GenBank/DDBJ whole genome shotgun (WGS) entry which is preliminary data.</text>
</comment>
<sequence>MSYFDTPEHEAAQAALNLDAAHRQLAEAQARYARAMEALAAAQAAAEAEIDQLNMELDES</sequence>
<dbReference type="Proteomes" id="UP001595767">
    <property type="component" value="Unassembled WGS sequence"/>
</dbReference>
<protein>
    <submittedName>
        <fullName evidence="2">Uncharacterized protein</fullName>
    </submittedName>
</protein>
<feature type="coiled-coil region" evidence="1">
    <location>
        <begin position="11"/>
        <end position="56"/>
    </location>
</feature>
<dbReference type="EMBL" id="JBHSBA010000016">
    <property type="protein sequence ID" value="MFC4128903.1"/>
    <property type="molecule type" value="Genomic_DNA"/>
</dbReference>
<proteinExistence type="predicted"/>